<protein>
    <submittedName>
        <fullName evidence="2">Uncharacterized protein</fullName>
    </submittedName>
</protein>
<proteinExistence type="predicted"/>
<dbReference type="EMBL" id="GBRH01174421">
    <property type="protein sequence ID" value="JAE23475.1"/>
    <property type="molecule type" value="Transcribed_RNA"/>
</dbReference>
<reference evidence="2" key="2">
    <citation type="journal article" date="2015" name="Data Brief">
        <title>Shoot transcriptome of the giant reed, Arundo donax.</title>
        <authorList>
            <person name="Barrero R.A."/>
            <person name="Guerrero F.D."/>
            <person name="Moolhuijzen P."/>
            <person name="Goolsby J.A."/>
            <person name="Tidwell J."/>
            <person name="Bellgard S.E."/>
            <person name="Bellgard M.I."/>
        </authorList>
    </citation>
    <scope>NUCLEOTIDE SEQUENCE</scope>
    <source>
        <tissue evidence="2">Shoot tissue taken approximately 20 cm above the soil surface</tissue>
    </source>
</reference>
<accession>A0A0A9GEG3</accession>
<feature type="region of interest" description="Disordered" evidence="1">
    <location>
        <begin position="1"/>
        <end position="59"/>
    </location>
</feature>
<name>A0A0A9GEG3_ARUDO</name>
<evidence type="ECO:0000313" key="2">
    <source>
        <dbReference type="EMBL" id="JAE23475.1"/>
    </source>
</evidence>
<sequence length="59" mass="6321">MRRLRSSDATTRTAKVRSAGETSSAAASLRWKSHASPSTLKIPRPRKSARMAENGAPLG</sequence>
<evidence type="ECO:0000256" key="1">
    <source>
        <dbReference type="SAM" id="MobiDB-lite"/>
    </source>
</evidence>
<organism evidence="2">
    <name type="scientific">Arundo donax</name>
    <name type="common">Giant reed</name>
    <name type="synonym">Donax arundinaceus</name>
    <dbReference type="NCBI Taxonomy" id="35708"/>
    <lineage>
        <taxon>Eukaryota</taxon>
        <taxon>Viridiplantae</taxon>
        <taxon>Streptophyta</taxon>
        <taxon>Embryophyta</taxon>
        <taxon>Tracheophyta</taxon>
        <taxon>Spermatophyta</taxon>
        <taxon>Magnoliopsida</taxon>
        <taxon>Liliopsida</taxon>
        <taxon>Poales</taxon>
        <taxon>Poaceae</taxon>
        <taxon>PACMAD clade</taxon>
        <taxon>Arundinoideae</taxon>
        <taxon>Arundineae</taxon>
        <taxon>Arundo</taxon>
    </lineage>
</organism>
<reference evidence="2" key="1">
    <citation type="submission" date="2014-09" db="EMBL/GenBank/DDBJ databases">
        <authorList>
            <person name="Magalhaes I.L.F."/>
            <person name="Oliveira U."/>
            <person name="Santos F.R."/>
            <person name="Vidigal T.H.D.A."/>
            <person name="Brescovit A.D."/>
            <person name="Santos A.J."/>
        </authorList>
    </citation>
    <scope>NUCLEOTIDE SEQUENCE</scope>
    <source>
        <tissue evidence="2">Shoot tissue taken approximately 20 cm above the soil surface</tissue>
    </source>
</reference>
<dbReference type="AlphaFoldDB" id="A0A0A9GEG3"/>